<name>Q2FS50_METHJ</name>
<dbReference type="AlphaFoldDB" id="Q2FS50"/>
<accession>Q2FS50</accession>
<dbReference type="EnsemblBacteria" id="ABD42496">
    <property type="protein sequence ID" value="ABD42496"/>
    <property type="gene ID" value="Mhun_2802"/>
</dbReference>
<dbReference type="RefSeq" id="WP_011449751.1">
    <property type="nucleotide sequence ID" value="NC_007796.1"/>
</dbReference>
<sequence length="134" mass="15332">MNDEPIPFAVLSEVVDRILEDCDEDVVCTRMRLTALDPAMRDAIVVSDLLNAWQVFYYFFQEQPFDDAFEILAFTPASVLPQGISIGEYRECTLTFAVTNGRPVIIVSDDLQEMRRFSGPHAYQEAIRFIDTEE</sequence>
<dbReference type="STRING" id="323259.Mhun_2802"/>
<dbReference type="EMBL" id="CP000254">
    <property type="protein sequence ID" value="ABD42496.1"/>
    <property type="molecule type" value="Genomic_DNA"/>
</dbReference>
<evidence type="ECO:0000313" key="1">
    <source>
        <dbReference type="EMBL" id="ABD42496.1"/>
    </source>
</evidence>
<dbReference type="Proteomes" id="UP000001941">
    <property type="component" value="Chromosome"/>
</dbReference>
<dbReference type="GeneID" id="3923040"/>
<evidence type="ECO:0000313" key="2">
    <source>
        <dbReference type="Proteomes" id="UP000001941"/>
    </source>
</evidence>
<protein>
    <submittedName>
        <fullName evidence="1">Uncharacterized protein</fullName>
    </submittedName>
</protein>
<dbReference type="HOGENOM" id="CLU_1922810_0_0_2"/>
<proteinExistence type="predicted"/>
<keyword evidence="2" id="KW-1185">Reference proteome</keyword>
<reference evidence="2" key="1">
    <citation type="journal article" date="2016" name="Stand. Genomic Sci.">
        <title>Complete genome sequence of Methanospirillum hungatei type strain JF1.</title>
        <authorList>
            <person name="Gunsalus R.P."/>
            <person name="Cook L.E."/>
            <person name="Crable B."/>
            <person name="Rohlin L."/>
            <person name="McDonald E."/>
            <person name="Mouttaki H."/>
            <person name="Sieber J.R."/>
            <person name="Poweleit N."/>
            <person name="Zhou H."/>
            <person name="Lapidus A.L."/>
            <person name="Daligault H.E."/>
            <person name="Land M."/>
            <person name="Gilna P."/>
            <person name="Ivanova N."/>
            <person name="Kyrpides N."/>
            <person name="Culley D.E."/>
            <person name="McInerney M.J."/>
        </authorList>
    </citation>
    <scope>NUCLEOTIDE SEQUENCE [LARGE SCALE GENOMIC DNA]</scope>
    <source>
        <strain evidence="2">ATCC 27890 / DSM 864 / NBRC 100397 / JF-1</strain>
    </source>
</reference>
<gene>
    <name evidence="1" type="ordered locus">Mhun_2802</name>
</gene>
<dbReference type="InParanoid" id="Q2FS50"/>
<organism evidence="1 2">
    <name type="scientific">Methanospirillum hungatei JF-1 (strain ATCC 27890 / DSM 864 / NBRC 100397 / JF-1)</name>
    <dbReference type="NCBI Taxonomy" id="323259"/>
    <lineage>
        <taxon>Archaea</taxon>
        <taxon>Methanobacteriati</taxon>
        <taxon>Methanobacteriota</taxon>
        <taxon>Stenosarchaea group</taxon>
        <taxon>Methanomicrobia</taxon>
        <taxon>Methanomicrobiales</taxon>
        <taxon>Methanospirillaceae</taxon>
        <taxon>Methanospirillum</taxon>
    </lineage>
</organism>
<dbReference type="KEGG" id="mhu:Mhun_2802"/>
<dbReference type="eggNOG" id="arCOG05311">
    <property type="taxonomic scope" value="Archaea"/>
</dbReference>
<dbReference type="OrthoDB" id="105689at2157"/>